<protein>
    <submittedName>
        <fullName evidence="2">Uncharacterized protein</fullName>
    </submittedName>
</protein>
<organism evidence="2 3">
    <name type="scientific">Symbiochloris irregularis</name>
    <dbReference type="NCBI Taxonomy" id="706552"/>
    <lineage>
        <taxon>Eukaryota</taxon>
        <taxon>Viridiplantae</taxon>
        <taxon>Chlorophyta</taxon>
        <taxon>core chlorophytes</taxon>
        <taxon>Trebouxiophyceae</taxon>
        <taxon>Trebouxiales</taxon>
        <taxon>Trebouxiaceae</taxon>
        <taxon>Symbiochloris</taxon>
    </lineage>
</organism>
<sequence>MWKRKDWTQQQGRGVTSDDSDSSAGSELATSDASASESDTGASASSEDRSGEEALATARLEDLSEDDFDAPSTSLAEEADLLEQLRAWSEDAKGAGKGQPLSLPTMSGCKQ</sequence>
<feature type="region of interest" description="Disordered" evidence="1">
    <location>
        <begin position="91"/>
        <end position="111"/>
    </location>
</feature>
<accession>A0AAW1NVT8</accession>
<evidence type="ECO:0000313" key="2">
    <source>
        <dbReference type="EMBL" id="KAK9794627.1"/>
    </source>
</evidence>
<dbReference type="AlphaFoldDB" id="A0AAW1NVT8"/>
<dbReference type="Proteomes" id="UP001465755">
    <property type="component" value="Unassembled WGS sequence"/>
</dbReference>
<comment type="caution">
    <text evidence="2">The sequence shown here is derived from an EMBL/GenBank/DDBJ whole genome shotgun (WGS) entry which is preliminary data.</text>
</comment>
<proteinExistence type="predicted"/>
<gene>
    <name evidence="2" type="ORF">WJX73_001770</name>
</gene>
<reference evidence="2 3" key="1">
    <citation type="journal article" date="2024" name="Nat. Commun.">
        <title>Phylogenomics reveals the evolutionary origins of lichenization in chlorophyte algae.</title>
        <authorList>
            <person name="Puginier C."/>
            <person name="Libourel C."/>
            <person name="Otte J."/>
            <person name="Skaloud P."/>
            <person name="Haon M."/>
            <person name="Grisel S."/>
            <person name="Petersen M."/>
            <person name="Berrin J.G."/>
            <person name="Delaux P.M."/>
            <person name="Dal Grande F."/>
            <person name="Keller J."/>
        </authorList>
    </citation>
    <scope>NUCLEOTIDE SEQUENCE [LARGE SCALE GENOMIC DNA]</scope>
    <source>
        <strain evidence="2 3">SAG 2036</strain>
    </source>
</reference>
<keyword evidence="3" id="KW-1185">Reference proteome</keyword>
<feature type="compositionally biased region" description="Polar residues" evidence="1">
    <location>
        <begin position="102"/>
        <end position="111"/>
    </location>
</feature>
<evidence type="ECO:0000313" key="3">
    <source>
        <dbReference type="Proteomes" id="UP001465755"/>
    </source>
</evidence>
<name>A0AAW1NVT8_9CHLO</name>
<feature type="compositionally biased region" description="Low complexity" evidence="1">
    <location>
        <begin position="26"/>
        <end position="45"/>
    </location>
</feature>
<feature type="region of interest" description="Disordered" evidence="1">
    <location>
        <begin position="1"/>
        <end position="74"/>
    </location>
</feature>
<evidence type="ECO:0000256" key="1">
    <source>
        <dbReference type="SAM" id="MobiDB-lite"/>
    </source>
</evidence>
<dbReference type="EMBL" id="JALJOQ010000136">
    <property type="protein sequence ID" value="KAK9794627.1"/>
    <property type="molecule type" value="Genomic_DNA"/>
</dbReference>